<dbReference type="InterPro" id="IPR014710">
    <property type="entry name" value="RmlC-like_jellyroll"/>
</dbReference>
<evidence type="ECO:0000313" key="2">
    <source>
        <dbReference type="EMBL" id="KAK5625347.1"/>
    </source>
</evidence>
<dbReference type="PANTHER" id="PTHR33387">
    <property type="entry name" value="RMLC-LIKE JELLY ROLL FOLD PROTEIN"/>
    <property type="match status" value="1"/>
</dbReference>
<dbReference type="Proteomes" id="UP001305414">
    <property type="component" value="Unassembled WGS sequence"/>
</dbReference>
<dbReference type="Pfam" id="PF06172">
    <property type="entry name" value="Cupin_5"/>
    <property type="match status" value="1"/>
</dbReference>
<gene>
    <name evidence="2" type="ORF">RRF57_001063</name>
</gene>
<keyword evidence="3" id="KW-1185">Reference proteome</keyword>
<dbReference type="InterPro" id="IPR039935">
    <property type="entry name" value="YML079W-like"/>
</dbReference>
<evidence type="ECO:0000259" key="1">
    <source>
        <dbReference type="Pfam" id="PF06172"/>
    </source>
</evidence>
<dbReference type="Gene3D" id="2.60.120.10">
    <property type="entry name" value="Jelly Rolls"/>
    <property type="match status" value="1"/>
</dbReference>
<accession>A0AAN7UDB0</accession>
<name>A0AAN7UDB0_9PEZI</name>
<dbReference type="SUPFAM" id="SSF51182">
    <property type="entry name" value="RmlC-like cupins"/>
    <property type="match status" value="1"/>
</dbReference>
<proteinExistence type="predicted"/>
<feature type="domain" description="DUF985" evidence="1">
    <location>
        <begin position="92"/>
        <end position="238"/>
    </location>
</feature>
<organism evidence="2 3">
    <name type="scientific">Xylaria bambusicola</name>
    <dbReference type="NCBI Taxonomy" id="326684"/>
    <lineage>
        <taxon>Eukaryota</taxon>
        <taxon>Fungi</taxon>
        <taxon>Dikarya</taxon>
        <taxon>Ascomycota</taxon>
        <taxon>Pezizomycotina</taxon>
        <taxon>Sordariomycetes</taxon>
        <taxon>Xylariomycetidae</taxon>
        <taxon>Xylariales</taxon>
        <taxon>Xylariaceae</taxon>
        <taxon>Xylaria</taxon>
    </lineage>
</organism>
<dbReference type="PANTHER" id="PTHR33387:SF3">
    <property type="entry name" value="DUF985 DOMAIN-CONTAINING PROTEIN"/>
    <property type="match status" value="1"/>
</dbReference>
<dbReference type="AlphaFoldDB" id="A0AAN7UDB0"/>
<reference evidence="2 3" key="1">
    <citation type="submission" date="2023-10" db="EMBL/GenBank/DDBJ databases">
        <title>Draft genome sequence of Xylaria bambusicola isolate GMP-LS, the root and basal stem rot pathogen of sugarcane in Indonesia.</title>
        <authorList>
            <person name="Selvaraj P."/>
            <person name="Muralishankar V."/>
            <person name="Muruganantham S."/>
            <person name="Sp S."/>
            <person name="Haryani S."/>
            <person name="Lau K.J.X."/>
            <person name="Naqvi N.I."/>
        </authorList>
    </citation>
    <scope>NUCLEOTIDE SEQUENCE [LARGE SCALE GENOMIC DNA]</scope>
    <source>
        <strain evidence="2">GMP-LS</strain>
    </source>
</reference>
<dbReference type="EMBL" id="JAWHQM010000002">
    <property type="protein sequence ID" value="KAK5625347.1"/>
    <property type="molecule type" value="Genomic_DNA"/>
</dbReference>
<evidence type="ECO:0000313" key="3">
    <source>
        <dbReference type="Proteomes" id="UP001305414"/>
    </source>
</evidence>
<protein>
    <recommendedName>
        <fullName evidence="1">DUF985 domain-containing protein</fullName>
    </recommendedName>
</protein>
<dbReference type="InterPro" id="IPR009327">
    <property type="entry name" value="Cupin_DUF985"/>
</dbReference>
<dbReference type="InterPro" id="IPR011051">
    <property type="entry name" value="RmlC_Cupin_sf"/>
</dbReference>
<sequence>MKSLPARLPIGTRSLETIQAAKVPLPLNCRVKSLIGSQAQQIDGQADLMMSLRTLLAAACVTLAALPDQAVASCSRGARSPSGLASRNTTAQEVVDKLGMAPNVEGGYYVETFRDELLLPDSNRSVSTAIYYLLEGPNVPSVWHRVDAVEVWHWYAGAPLILELSNNDGTPTRSHVLGHDIFSDQQPQIVIAADEWQRATSCGNWTSWALPIINVLWACVTDSSKVAPAFVPEGYELAPDGWEPNDGA</sequence>
<comment type="caution">
    <text evidence="2">The sequence shown here is derived from an EMBL/GenBank/DDBJ whole genome shotgun (WGS) entry which is preliminary data.</text>
</comment>
<dbReference type="CDD" id="cd06121">
    <property type="entry name" value="cupin_YML079wp"/>
    <property type="match status" value="1"/>
</dbReference>